<dbReference type="KEGG" id="vg:65128848"/>
<organism evidence="1 2">
    <name type="scientific">uncultured phage cr118_1</name>
    <dbReference type="NCBI Taxonomy" id="2772063"/>
    <lineage>
        <taxon>Viruses</taxon>
        <taxon>Duplodnaviria</taxon>
        <taxon>Heunggongvirae</taxon>
        <taxon>Uroviricota</taxon>
        <taxon>Caudoviricetes</taxon>
        <taxon>Crassvirales</taxon>
        <taxon>Suoliviridae</taxon>
        <taxon>Uncouvirinae</taxon>
        <taxon>Besingivirus</taxon>
        <taxon>Besingivirus coli</taxon>
    </lineage>
</organism>
<evidence type="ECO:0000313" key="2">
    <source>
        <dbReference type="Proteomes" id="UP000594051"/>
    </source>
</evidence>
<dbReference type="GeneID" id="65128848"/>
<keyword evidence="2" id="KW-1185">Reference proteome</keyword>
<sequence length="84" mass="10001">MKKVNLLDFLKTQLYNKKVNIYTAPTWYKMDGYKNDPIHIGVITEVEDIDMAYDEGLKLWLKIDTFDETIQVDFDCMEVFIDEQ</sequence>
<dbReference type="RefSeq" id="YP_010110535.1">
    <property type="nucleotide sequence ID" value="NC_055872.1"/>
</dbReference>
<name>A0A7M1RVC1_9CAUD</name>
<accession>A0A7M1RVC1</accession>
<reference evidence="1 2" key="1">
    <citation type="submission" date="2020-07" db="EMBL/GenBank/DDBJ databases">
        <title>Taxonomic proposal: Crassvirales, a new order of highly abundant and diverse bacterial viruses.</title>
        <authorList>
            <person name="Shkoporov A.N."/>
            <person name="Stockdale S.R."/>
            <person name="Guerin E."/>
            <person name="Ross R.P."/>
            <person name="Hill C."/>
        </authorList>
    </citation>
    <scope>NUCLEOTIDE SEQUENCE [LARGE SCALE GENOMIC DNA]</scope>
</reference>
<evidence type="ECO:0000313" key="1">
    <source>
        <dbReference type="EMBL" id="QOR58377.1"/>
    </source>
</evidence>
<proteinExistence type="predicted"/>
<protein>
    <submittedName>
        <fullName evidence="1">Uncharacterized protein</fullName>
    </submittedName>
</protein>
<dbReference type="Proteomes" id="UP000594051">
    <property type="component" value="Segment"/>
</dbReference>
<dbReference type="EMBL" id="MT774379">
    <property type="protein sequence ID" value="QOR58377.1"/>
    <property type="molecule type" value="Genomic_DNA"/>
</dbReference>